<sequence length="178" mass="20190">MLSFIGYWSLFGLIIIAILFFMVIVGLHYFFIKRVRLYFSMLKELKKRAIPPLCSHEGEMKGKDLVFERGDPSFSFTKFMAFELKECKILFFISVIIAVLLAVGNMVFTLDEKGDASVLVLLLSNMAACAFFFIPIIGLLCIKMTSKLKKAIQLLEEATQQRDKAVHMQSVIGEGNDE</sequence>
<feature type="transmembrane region" description="Helical" evidence="2">
    <location>
        <begin position="6"/>
        <end position="32"/>
    </location>
</feature>
<evidence type="ECO:0000313" key="4">
    <source>
        <dbReference type="Proteomes" id="UP000002648"/>
    </source>
</evidence>
<proteinExistence type="predicted"/>
<evidence type="ECO:0000313" key="3">
    <source>
        <dbReference type="EMBL" id="EJF97802.1"/>
    </source>
</evidence>
<keyword evidence="1" id="KW-0175">Coiled coil</keyword>
<evidence type="ECO:0000256" key="1">
    <source>
        <dbReference type="SAM" id="Coils"/>
    </source>
</evidence>
<gene>
    <name evidence="3" type="ORF">ME9_00068</name>
</gene>
<keyword evidence="2" id="KW-1133">Transmembrane helix</keyword>
<keyword evidence="4" id="KW-1185">Reference proteome</keyword>
<feature type="coiled-coil region" evidence="1">
    <location>
        <begin position="141"/>
        <end position="168"/>
    </location>
</feature>
<feature type="transmembrane region" description="Helical" evidence="2">
    <location>
        <begin position="89"/>
        <end position="110"/>
    </location>
</feature>
<comment type="caution">
    <text evidence="3">The sequence shown here is derived from an EMBL/GenBank/DDBJ whole genome shotgun (WGS) entry which is preliminary data.</text>
</comment>
<keyword evidence="2" id="KW-0472">Membrane</keyword>
<dbReference type="Proteomes" id="UP000002648">
    <property type="component" value="Unassembled WGS sequence"/>
</dbReference>
<reference evidence="3 4" key="1">
    <citation type="submission" date="2012-03" db="EMBL/GenBank/DDBJ databases">
        <title>The Genome Sequence of Bartonella taylorii 8TBB.</title>
        <authorList>
            <consortium name="The Broad Institute Genome Sequencing Platform"/>
            <consortium name="The Broad Institute Genome Sequencing Center for Infectious Disease"/>
            <person name="Feldgarden M."/>
            <person name="Kirby J."/>
            <person name="Kosoy M."/>
            <person name="Birtles R."/>
            <person name="Probert W.S."/>
            <person name="Chiaraviglio L."/>
            <person name="Young S.K."/>
            <person name="Zeng Q."/>
            <person name="Gargeya S."/>
            <person name="Fitzgerald M."/>
            <person name="Haas B."/>
            <person name="Abouelleil A."/>
            <person name="Alvarado L."/>
            <person name="Arachchi H.M."/>
            <person name="Berlin A."/>
            <person name="Chapman S.B."/>
            <person name="Gearin G."/>
            <person name="Goldberg J."/>
            <person name="Griggs A."/>
            <person name="Gujja S."/>
            <person name="Hansen M."/>
            <person name="Heiman D."/>
            <person name="Howarth C."/>
            <person name="Larimer J."/>
            <person name="Lui A."/>
            <person name="MacDonald P.J.P."/>
            <person name="McCowen C."/>
            <person name="Montmayeur A."/>
            <person name="Murphy C."/>
            <person name="Neiman D."/>
            <person name="Pearson M."/>
            <person name="Priest M."/>
            <person name="Roberts A."/>
            <person name="Saif S."/>
            <person name="Shea T."/>
            <person name="Sisk P."/>
            <person name="Stolte C."/>
            <person name="Sykes S."/>
            <person name="Wortman J."/>
            <person name="Nusbaum C."/>
            <person name="Birren B."/>
        </authorList>
    </citation>
    <scope>NUCLEOTIDE SEQUENCE [LARGE SCALE GENOMIC DNA]</scope>
    <source>
        <strain evidence="3 4">8TBB</strain>
    </source>
</reference>
<accession>A0A9P2S1D0</accession>
<protein>
    <submittedName>
        <fullName evidence="3">Uncharacterized protein</fullName>
    </submittedName>
</protein>
<evidence type="ECO:0000256" key="2">
    <source>
        <dbReference type="SAM" id="Phobius"/>
    </source>
</evidence>
<keyword evidence="2" id="KW-0812">Transmembrane</keyword>
<dbReference type="AlphaFoldDB" id="A0A9P2S1D0"/>
<name>A0A9P2S1D0_BARTA</name>
<dbReference type="OrthoDB" id="7926325at2"/>
<organism evidence="3 4">
    <name type="scientific">Bartonella taylorii 8TBB</name>
    <dbReference type="NCBI Taxonomy" id="1094560"/>
    <lineage>
        <taxon>Bacteria</taxon>
        <taxon>Pseudomonadati</taxon>
        <taxon>Pseudomonadota</taxon>
        <taxon>Alphaproteobacteria</taxon>
        <taxon>Hyphomicrobiales</taxon>
        <taxon>Bartonellaceae</taxon>
        <taxon>Bartonella</taxon>
    </lineage>
</organism>
<feature type="transmembrane region" description="Helical" evidence="2">
    <location>
        <begin position="116"/>
        <end position="142"/>
    </location>
</feature>
<dbReference type="EMBL" id="AIMD01000003">
    <property type="protein sequence ID" value="EJF97802.1"/>
    <property type="molecule type" value="Genomic_DNA"/>
</dbReference>